<dbReference type="AlphaFoldDB" id="A0A1L0AXX4"/>
<name>A0A1L0AXX4_9GAMM</name>
<keyword evidence="1" id="KW-0812">Transmembrane</keyword>
<protein>
    <submittedName>
        <fullName evidence="2">Uncharacterized protein</fullName>
    </submittedName>
</protein>
<dbReference type="EMBL" id="FPLD01000045">
    <property type="protein sequence ID" value="SGY93585.1"/>
    <property type="molecule type" value="Genomic_DNA"/>
</dbReference>
<keyword evidence="1" id="KW-0472">Membrane</keyword>
<reference evidence="2 3" key="1">
    <citation type="submission" date="2016-11" db="EMBL/GenBank/DDBJ databases">
        <authorList>
            <person name="Jaros S."/>
            <person name="Januszkiewicz K."/>
            <person name="Wedrychowicz H."/>
        </authorList>
    </citation>
    <scope>NUCLEOTIDE SEQUENCE [LARGE SCALE GENOMIC DNA]</scope>
    <source>
        <strain evidence="2">NVI 5450</strain>
    </source>
</reference>
<organism evidence="2 3">
    <name type="scientific">Moritella viscosa</name>
    <dbReference type="NCBI Taxonomy" id="80854"/>
    <lineage>
        <taxon>Bacteria</taxon>
        <taxon>Pseudomonadati</taxon>
        <taxon>Pseudomonadota</taxon>
        <taxon>Gammaproteobacteria</taxon>
        <taxon>Alteromonadales</taxon>
        <taxon>Moritellaceae</taxon>
        <taxon>Moritella</taxon>
    </lineage>
</organism>
<keyword evidence="1" id="KW-1133">Transmembrane helix</keyword>
<accession>A0A1L0AXX4</accession>
<sequence length="37" mass="4131">MLIINFISKYRQELSLIAPSVVQLVLTGYLFFAVATA</sequence>
<proteinExistence type="predicted"/>
<feature type="transmembrane region" description="Helical" evidence="1">
    <location>
        <begin position="14"/>
        <end position="35"/>
    </location>
</feature>
<evidence type="ECO:0000313" key="3">
    <source>
        <dbReference type="Proteomes" id="UP000183794"/>
    </source>
</evidence>
<dbReference type="Proteomes" id="UP000183794">
    <property type="component" value="Unassembled WGS sequence"/>
</dbReference>
<gene>
    <name evidence="2" type="ORF">NVI5450_1500</name>
</gene>
<evidence type="ECO:0000256" key="1">
    <source>
        <dbReference type="SAM" id="Phobius"/>
    </source>
</evidence>
<evidence type="ECO:0000313" key="2">
    <source>
        <dbReference type="EMBL" id="SGY93585.1"/>
    </source>
</evidence>